<dbReference type="GO" id="GO:0006508">
    <property type="term" value="P:proteolysis"/>
    <property type="evidence" value="ECO:0007669"/>
    <property type="project" value="InterPro"/>
</dbReference>
<dbReference type="InterPro" id="IPR011249">
    <property type="entry name" value="Metalloenz_LuxS/M16"/>
</dbReference>
<dbReference type="Proteomes" id="UP000748332">
    <property type="component" value="Unassembled WGS sequence"/>
</dbReference>
<dbReference type="PANTHER" id="PTHR11851">
    <property type="entry name" value="METALLOPROTEASE"/>
    <property type="match status" value="1"/>
</dbReference>
<dbReference type="Pfam" id="PF00675">
    <property type="entry name" value="Peptidase_M16"/>
    <property type="match status" value="1"/>
</dbReference>
<feature type="domain" description="Peptidase M16 N-terminal" evidence="3">
    <location>
        <begin position="14"/>
        <end position="161"/>
    </location>
</feature>
<evidence type="ECO:0000256" key="1">
    <source>
        <dbReference type="ARBA" id="ARBA00007261"/>
    </source>
</evidence>
<dbReference type="InterPro" id="IPR007863">
    <property type="entry name" value="Peptidase_M16_C"/>
</dbReference>
<organism evidence="5 6">
    <name type="scientific">Candidatus Dojkabacteria bacterium</name>
    <dbReference type="NCBI Taxonomy" id="2099670"/>
    <lineage>
        <taxon>Bacteria</taxon>
        <taxon>Candidatus Dojkabacteria</taxon>
    </lineage>
</organism>
<evidence type="ECO:0000313" key="5">
    <source>
        <dbReference type="EMBL" id="MCA9374976.1"/>
    </source>
</evidence>
<evidence type="ECO:0000313" key="6">
    <source>
        <dbReference type="Proteomes" id="UP000748332"/>
    </source>
</evidence>
<dbReference type="EMBL" id="JAGQLM010000056">
    <property type="protein sequence ID" value="MCA9374976.1"/>
    <property type="molecule type" value="Genomic_DNA"/>
</dbReference>
<dbReference type="PROSITE" id="PS00143">
    <property type="entry name" value="INSULINASE"/>
    <property type="match status" value="1"/>
</dbReference>
<evidence type="ECO:0000259" key="3">
    <source>
        <dbReference type="Pfam" id="PF00675"/>
    </source>
</evidence>
<reference evidence="5" key="2">
    <citation type="journal article" date="2021" name="Microbiome">
        <title>Successional dynamics and alternative stable states in a saline activated sludge microbial community over 9 years.</title>
        <authorList>
            <person name="Wang Y."/>
            <person name="Ye J."/>
            <person name="Ju F."/>
            <person name="Liu L."/>
            <person name="Boyd J.A."/>
            <person name="Deng Y."/>
            <person name="Parks D.H."/>
            <person name="Jiang X."/>
            <person name="Yin X."/>
            <person name="Woodcroft B.J."/>
            <person name="Tyson G.W."/>
            <person name="Hugenholtz P."/>
            <person name="Polz M.F."/>
            <person name="Zhang T."/>
        </authorList>
    </citation>
    <scope>NUCLEOTIDE SEQUENCE</scope>
    <source>
        <strain evidence="5">HKST-UBA16</strain>
    </source>
</reference>
<sequence>MENKVITFKNGLTVVVAKTSVFKAVRVEIEAKAGPLLETKANSGISHFVEHMALSGSKQFPNIDKFDEEIEILGGGYNGSTDNESINLKIALPDNQLDLGLRFISSAMSEATFPENKLKTEREAILDEIHGYENRRYKKFNEFWKRERYLNGEAPLKIMGTKSYIRSVSRKALIDWYKYILSPDNVTLSIVGNINIDKAIVEAKKYFGNIPMYKKQITRDEWAQYKYSNQKIVTRVDKTDGEAVGIISFPSLSLINDSYKSRQAAVILGNMFANYRSSILFNKLRKERGLLYSVGASTSFEPQTKGLLDIIFTTSDDKMLEVYQIIFNELENIVSKGLTKEQLNIGIQAINNSLKMGYMSLSDIQSWIMPSVFWFKKVRTVDEAIKSRESIDIDYMNKCIKEIIQSNQMAIVSGVKNQKTKRELHKLLEERVPKLNF</sequence>
<name>A0A955HZ28_9BACT</name>
<dbReference type="SUPFAM" id="SSF63411">
    <property type="entry name" value="LuxS/MPP-like metallohydrolase"/>
    <property type="match status" value="2"/>
</dbReference>
<dbReference type="InterPro" id="IPR050361">
    <property type="entry name" value="MPP/UQCRC_Complex"/>
</dbReference>
<dbReference type="InterPro" id="IPR011765">
    <property type="entry name" value="Pept_M16_N"/>
</dbReference>
<evidence type="ECO:0000256" key="2">
    <source>
        <dbReference type="RuleBase" id="RU004447"/>
    </source>
</evidence>
<proteinExistence type="inferred from homology"/>
<accession>A0A955HZ28</accession>
<dbReference type="GO" id="GO:0046872">
    <property type="term" value="F:metal ion binding"/>
    <property type="evidence" value="ECO:0007669"/>
    <property type="project" value="InterPro"/>
</dbReference>
<gene>
    <name evidence="5" type="ORF">KC622_01450</name>
</gene>
<comment type="caution">
    <text evidence="5">The sequence shown here is derived from an EMBL/GenBank/DDBJ whole genome shotgun (WGS) entry which is preliminary data.</text>
</comment>
<dbReference type="GO" id="GO:0004222">
    <property type="term" value="F:metalloendopeptidase activity"/>
    <property type="evidence" value="ECO:0007669"/>
    <property type="project" value="InterPro"/>
</dbReference>
<evidence type="ECO:0000259" key="4">
    <source>
        <dbReference type="Pfam" id="PF05193"/>
    </source>
</evidence>
<dbReference type="Gene3D" id="3.30.830.10">
    <property type="entry name" value="Metalloenzyme, LuxS/M16 peptidase-like"/>
    <property type="match status" value="2"/>
</dbReference>
<dbReference type="AlphaFoldDB" id="A0A955HZ28"/>
<dbReference type="InterPro" id="IPR001431">
    <property type="entry name" value="Pept_M16_Zn_BS"/>
</dbReference>
<protein>
    <submittedName>
        <fullName evidence="5">Insulinase family protein</fullName>
    </submittedName>
</protein>
<feature type="domain" description="Peptidase M16 C-terminal" evidence="4">
    <location>
        <begin position="167"/>
        <end position="347"/>
    </location>
</feature>
<dbReference type="PANTHER" id="PTHR11851:SF49">
    <property type="entry name" value="MITOCHONDRIAL-PROCESSING PEPTIDASE SUBUNIT ALPHA"/>
    <property type="match status" value="1"/>
</dbReference>
<comment type="similarity">
    <text evidence="1 2">Belongs to the peptidase M16 family.</text>
</comment>
<reference evidence="5" key="1">
    <citation type="submission" date="2020-04" db="EMBL/GenBank/DDBJ databases">
        <authorList>
            <person name="Zhang T."/>
        </authorList>
    </citation>
    <scope>NUCLEOTIDE SEQUENCE</scope>
    <source>
        <strain evidence="5">HKST-UBA16</strain>
    </source>
</reference>
<dbReference type="Pfam" id="PF05193">
    <property type="entry name" value="Peptidase_M16_C"/>
    <property type="match status" value="1"/>
</dbReference>